<evidence type="ECO:0000313" key="2">
    <source>
        <dbReference type="Proteomes" id="UP000032142"/>
    </source>
</evidence>
<sequence>MTHHGLTWYPFETYHCHVLTWSYMVSLPYELTNAMPWHGLTWDLCLIVTYQCHVLTWSYMISSP</sequence>
<keyword evidence="2" id="KW-1185">Reference proteome</keyword>
<protein>
    <submittedName>
        <fullName evidence="1">Uncharacterized protein</fullName>
    </submittedName>
</protein>
<reference evidence="2" key="1">
    <citation type="submission" date="2014-09" db="EMBL/GenBank/DDBJ databases">
        <authorList>
            <person name="Mudge J."/>
            <person name="Ramaraj T."/>
            <person name="Lindquist I.E."/>
            <person name="Bharti A.K."/>
            <person name="Sundararajan A."/>
            <person name="Cameron C.T."/>
            <person name="Woodward J.E."/>
            <person name="May G.D."/>
            <person name="Brubaker C."/>
            <person name="Broadhvest J."/>
            <person name="Wilkins T.A."/>
        </authorList>
    </citation>
    <scope>NUCLEOTIDE SEQUENCE</scope>
    <source>
        <strain evidence="2">cv. AKA8401</strain>
    </source>
</reference>
<gene>
    <name evidence="1" type="ORF">F383_36636</name>
</gene>
<accession>A0A0B0NF70</accession>
<organism evidence="1 2">
    <name type="scientific">Gossypium arboreum</name>
    <name type="common">Tree cotton</name>
    <name type="synonym">Gossypium nanking</name>
    <dbReference type="NCBI Taxonomy" id="29729"/>
    <lineage>
        <taxon>Eukaryota</taxon>
        <taxon>Viridiplantae</taxon>
        <taxon>Streptophyta</taxon>
        <taxon>Embryophyta</taxon>
        <taxon>Tracheophyta</taxon>
        <taxon>Spermatophyta</taxon>
        <taxon>Magnoliopsida</taxon>
        <taxon>eudicotyledons</taxon>
        <taxon>Gunneridae</taxon>
        <taxon>Pentapetalae</taxon>
        <taxon>rosids</taxon>
        <taxon>malvids</taxon>
        <taxon>Malvales</taxon>
        <taxon>Malvaceae</taxon>
        <taxon>Malvoideae</taxon>
        <taxon>Gossypium</taxon>
    </lineage>
</organism>
<dbReference type="EMBL" id="KN391827">
    <property type="protein sequence ID" value="KHG09676.1"/>
    <property type="molecule type" value="Genomic_DNA"/>
</dbReference>
<dbReference type="Proteomes" id="UP000032142">
    <property type="component" value="Unassembled WGS sequence"/>
</dbReference>
<evidence type="ECO:0000313" key="1">
    <source>
        <dbReference type="EMBL" id="KHG09676.1"/>
    </source>
</evidence>
<proteinExistence type="predicted"/>
<dbReference type="AlphaFoldDB" id="A0A0B0NF70"/>
<name>A0A0B0NF70_GOSAR</name>